<evidence type="ECO:0000313" key="1">
    <source>
        <dbReference type="EnsemblPlants" id="ORUFI12G13430.1"/>
    </source>
</evidence>
<keyword evidence="2" id="KW-1185">Reference proteome</keyword>
<dbReference type="EnsemblPlants" id="ORUFI12G13430.1">
    <property type="protein sequence ID" value="ORUFI12G13430.1"/>
    <property type="gene ID" value="ORUFI12G13430"/>
</dbReference>
<sequence>MVAGIVVGGDASGSDSRHASACRAPARFHVSEYMRAWLQGSWRFTEGRLRFGDGWAVMATFEMLQQRQRTAGRQRRLLLAFGLSKGGRKRFKDHMRMLHVNCAKAHPGARNRRKEPAAGLEEERFDLLNGSASDRFLRQTSF</sequence>
<dbReference type="AlphaFoldDB" id="A0A0E0RHD6"/>
<protein>
    <submittedName>
        <fullName evidence="1">Uncharacterized protein</fullName>
    </submittedName>
</protein>
<dbReference type="Proteomes" id="UP000008022">
    <property type="component" value="Unassembled WGS sequence"/>
</dbReference>
<evidence type="ECO:0000313" key="2">
    <source>
        <dbReference type="Proteomes" id="UP000008022"/>
    </source>
</evidence>
<dbReference type="HOGENOM" id="CLU_1819017_0_0_1"/>
<proteinExistence type="predicted"/>
<reference evidence="1" key="2">
    <citation type="submission" date="2015-06" db="UniProtKB">
        <authorList>
            <consortium name="EnsemblPlants"/>
        </authorList>
    </citation>
    <scope>IDENTIFICATION</scope>
</reference>
<organism evidence="1 2">
    <name type="scientific">Oryza rufipogon</name>
    <name type="common">Brownbeard rice</name>
    <name type="synonym">Asian wild rice</name>
    <dbReference type="NCBI Taxonomy" id="4529"/>
    <lineage>
        <taxon>Eukaryota</taxon>
        <taxon>Viridiplantae</taxon>
        <taxon>Streptophyta</taxon>
        <taxon>Embryophyta</taxon>
        <taxon>Tracheophyta</taxon>
        <taxon>Spermatophyta</taxon>
        <taxon>Magnoliopsida</taxon>
        <taxon>Liliopsida</taxon>
        <taxon>Poales</taxon>
        <taxon>Poaceae</taxon>
        <taxon>BOP clade</taxon>
        <taxon>Oryzoideae</taxon>
        <taxon>Oryzeae</taxon>
        <taxon>Oryzinae</taxon>
        <taxon>Oryza</taxon>
    </lineage>
</organism>
<dbReference type="Gramene" id="ORUFI12G13430.1">
    <property type="protein sequence ID" value="ORUFI12G13430.1"/>
    <property type="gene ID" value="ORUFI12G13430"/>
</dbReference>
<name>A0A0E0RHD6_ORYRU</name>
<reference evidence="2" key="1">
    <citation type="submission" date="2013-06" db="EMBL/GenBank/DDBJ databases">
        <authorList>
            <person name="Zhao Q."/>
        </authorList>
    </citation>
    <scope>NUCLEOTIDE SEQUENCE</scope>
    <source>
        <strain evidence="2">cv. W1943</strain>
    </source>
</reference>
<accession>A0A0E0RHD6</accession>